<protein>
    <submittedName>
        <fullName evidence="2">Type I restriction enzyme R protein N terminus (HSDR_N)</fullName>
    </submittedName>
</protein>
<proteinExistence type="predicted"/>
<evidence type="ECO:0000313" key="2">
    <source>
        <dbReference type="EMBL" id="SFT46472.1"/>
    </source>
</evidence>
<evidence type="ECO:0000259" key="1">
    <source>
        <dbReference type="Pfam" id="PF13588"/>
    </source>
</evidence>
<dbReference type="AlphaFoldDB" id="A0A1I6Y7R0"/>
<dbReference type="Proteomes" id="UP000236454">
    <property type="component" value="Unassembled WGS sequence"/>
</dbReference>
<sequence length="154" mass="17803">MRPEEIMRPLNLPKVPLKLTRKDGVVYVWDAFRKKQLVLTPEEWVRQHILLAMVNHAEYPLHLISAEHALNINGLTRRCDGVVFKDGKPVLIVECKAPHIPLDEKVMHQVAQYNFKLQVDYLLLTNGLQTIVCKINAAEQKLEYIQNIPKFSTL</sequence>
<keyword evidence="3" id="KW-1185">Reference proteome</keyword>
<dbReference type="InterPro" id="IPR029464">
    <property type="entry name" value="HSDR_N"/>
</dbReference>
<evidence type="ECO:0000313" key="3">
    <source>
        <dbReference type="Proteomes" id="UP000236454"/>
    </source>
</evidence>
<name>A0A1I6Y7R0_9FLAO</name>
<organism evidence="2 3">
    <name type="scientific">Lishizhenia tianjinensis</name>
    <dbReference type="NCBI Taxonomy" id="477690"/>
    <lineage>
        <taxon>Bacteria</taxon>
        <taxon>Pseudomonadati</taxon>
        <taxon>Bacteroidota</taxon>
        <taxon>Flavobacteriia</taxon>
        <taxon>Flavobacteriales</taxon>
        <taxon>Crocinitomicaceae</taxon>
        <taxon>Lishizhenia</taxon>
    </lineage>
</organism>
<dbReference type="RefSeq" id="WP_090246394.1">
    <property type="nucleotide sequence ID" value="NZ_FPAS01000001.1"/>
</dbReference>
<dbReference type="Pfam" id="PF13588">
    <property type="entry name" value="HSDR_N_2"/>
    <property type="match status" value="1"/>
</dbReference>
<gene>
    <name evidence="2" type="ORF">SAMN05216474_0708</name>
</gene>
<reference evidence="2 3" key="1">
    <citation type="submission" date="2016-10" db="EMBL/GenBank/DDBJ databases">
        <authorList>
            <person name="de Groot N.N."/>
        </authorList>
    </citation>
    <scope>NUCLEOTIDE SEQUENCE [LARGE SCALE GENOMIC DNA]</scope>
    <source>
        <strain evidence="2 3">CGMCC 1.7005</strain>
    </source>
</reference>
<dbReference type="OrthoDB" id="9790377at2"/>
<feature type="domain" description="Type I restriction enzyme R protein N-terminal" evidence="1">
    <location>
        <begin position="41"/>
        <end position="149"/>
    </location>
</feature>
<dbReference type="STRING" id="477690.SAMN05216474_0708"/>
<accession>A0A1I6Y7R0</accession>
<dbReference type="EMBL" id="FPAS01000001">
    <property type="protein sequence ID" value="SFT46472.1"/>
    <property type="molecule type" value="Genomic_DNA"/>
</dbReference>